<keyword evidence="6" id="KW-0016">Alginate biosynthesis</keyword>
<protein>
    <recommendedName>
        <fullName evidence="7">AlgX/AlgJ SGNH hydrolase-like domain-containing protein</fullName>
    </recommendedName>
</protein>
<feature type="domain" description="AlgX/AlgJ SGNH hydrolase-like" evidence="7">
    <location>
        <begin position="46"/>
        <end position="312"/>
    </location>
</feature>
<dbReference type="EMBL" id="JBHLYR010000045">
    <property type="protein sequence ID" value="MFB9993239.1"/>
    <property type="molecule type" value="Genomic_DNA"/>
</dbReference>
<evidence type="ECO:0000256" key="4">
    <source>
        <dbReference type="ARBA" id="ARBA00022729"/>
    </source>
</evidence>
<evidence type="ECO:0000256" key="6">
    <source>
        <dbReference type="ARBA" id="ARBA00022841"/>
    </source>
</evidence>
<keyword evidence="3" id="KW-0808">Transferase</keyword>
<dbReference type="Proteomes" id="UP001589733">
    <property type="component" value="Unassembled WGS sequence"/>
</dbReference>
<evidence type="ECO:0000256" key="3">
    <source>
        <dbReference type="ARBA" id="ARBA00022679"/>
    </source>
</evidence>
<dbReference type="RefSeq" id="WP_380011673.1">
    <property type="nucleotide sequence ID" value="NZ_JBHLYR010000045.1"/>
</dbReference>
<comment type="subcellular location">
    <subcellularLocation>
        <location evidence="1">Periplasm</location>
    </subcellularLocation>
</comment>
<gene>
    <name evidence="8" type="ORF">ACFFLM_14800</name>
</gene>
<evidence type="ECO:0000313" key="8">
    <source>
        <dbReference type="EMBL" id="MFB9993239.1"/>
    </source>
</evidence>
<dbReference type="Pfam" id="PF16822">
    <property type="entry name" value="ALGX"/>
    <property type="match status" value="1"/>
</dbReference>
<accession>A0ABV6B0F7</accession>
<organism evidence="8 9">
    <name type="scientific">Deinococcus oregonensis</name>
    <dbReference type="NCBI Taxonomy" id="1805970"/>
    <lineage>
        <taxon>Bacteria</taxon>
        <taxon>Thermotogati</taxon>
        <taxon>Deinococcota</taxon>
        <taxon>Deinococci</taxon>
        <taxon>Deinococcales</taxon>
        <taxon>Deinococcaceae</taxon>
        <taxon>Deinococcus</taxon>
    </lineage>
</organism>
<dbReference type="InterPro" id="IPR031811">
    <property type="entry name" value="ALGX/ALGJ_SGNH-like"/>
</dbReference>
<keyword evidence="5" id="KW-0574">Periplasm</keyword>
<evidence type="ECO:0000256" key="1">
    <source>
        <dbReference type="ARBA" id="ARBA00004418"/>
    </source>
</evidence>
<keyword evidence="4" id="KW-0732">Signal</keyword>
<keyword evidence="9" id="KW-1185">Reference proteome</keyword>
<sequence length="449" mass="48529">MGQLLGLSLGLLSLWSEPCAAQSVAASYTSCSKSNDIDGKGTYELFGTQGWIFESHEFKANEALTSKTLAALTLMAKAFKARGSHLILVPVPTRAIQAANTVNLTQYPQLRFSAPQYAAAWTTMITQARSTGVFVVDLLPPILKFNPSTRGEEFFYPRDHHWTLSGAETAARQVTAQIQAIAQAQRLELQETPGLLEIVQRGEFIGPLGNHYTQACGTKTEPMKRFQARSTVQGDSLLGEVEPLIGIYGDSFGLTYPDNNYAEPDTNFASMLEATAKLPTINNSVSGSGKTATLAGYLARPESLDHLPPFVVVPFMGGISNNTFDYGQITAALISCSGATRLAKTEQASPSARMLFAASSAAPTLGKSLIHIHTNAPTNYLEVREGRYGDNSALNFEIYRTAAPYYSGSRTDFYSLLSDNKTVSSLVVQLDKQAPISGYVEICSVPDTF</sequence>
<evidence type="ECO:0000259" key="7">
    <source>
        <dbReference type="Pfam" id="PF16822"/>
    </source>
</evidence>
<evidence type="ECO:0000256" key="2">
    <source>
        <dbReference type="ARBA" id="ARBA00005182"/>
    </source>
</evidence>
<name>A0ABV6B0F7_9DEIO</name>
<reference evidence="8 9" key="1">
    <citation type="submission" date="2024-09" db="EMBL/GenBank/DDBJ databases">
        <authorList>
            <person name="Sun Q."/>
            <person name="Mori K."/>
        </authorList>
    </citation>
    <scope>NUCLEOTIDE SEQUENCE [LARGE SCALE GENOMIC DNA]</scope>
    <source>
        <strain evidence="8 9">JCM 13503</strain>
    </source>
</reference>
<comment type="caution">
    <text evidence="8">The sequence shown here is derived from an EMBL/GenBank/DDBJ whole genome shotgun (WGS) entry which is preliminary data.</text>
</comment>
<proteinExistence type="predicted"/>
<evidence type="ECO:0000313" key="9">
    <source>
        <dbReference type="Proteomes" id="UP001589733"/>
    </source>
</evidence>
<comment type="pathway">
    <text evidence="2">Glycan biosynthesis; alginate biosynthesis.</text>
</comment>
<evidence type="ECO:0000256" key="5">
    <source>
        <dbReference type="ARBA" id="ARBA00022764"/>
    </source>
</evidence>